<accession>A0A8H3HWQ0</accession>
<dbReference type="Gene3D" id="1.10.630.10">
    <property type="entry name" value="Cytochrome P450"/>
    <property type="match status" value="1"/>
</dbReference>
<evidence type="ECO:0000256" key="6">
    <source>
        <dbReference type="ARBA" id="ARBA00023004"/>
    </source>
</evidence>
<evidence type="ECO:0000256" key="1">
    <source>
        <dbReference type="ARBA" id="ARBA00001971"/>
    </source>
</evidence>
<dbReference type="PANTHER" id="PTHR46300">
    <property type="entry name" value="P450, PUTATIVE (EUROFUNG)-RELATED-RELATED"/>
    <property type="match status" value="1"/>
</dbReference>
<dbReference type="PANTHER" id="PTHR46300:SF7">
    <property type="entry name" value="P450, PUTATIVE (EUROFUNG)-RELATED"/>
    <property type="match status" value="1"/>
</dbReference>
<keyword evidence="6" id="KW-0408">Iron</keyword>
<evidence type="ECO:0000256" key="2">
    <source>
        <dbReference type="ARBA" id="ARBA00010617"/>
    </source>
</evidence>
<evidence type="ECO:0000256" key="4">
    <source>
        <dbReference type="ARBA" id="ARBA00022723"/>
    </source>
</evidence>
<organism evidence="8 9">
    <name type="scientific">Rhizoctonia solani</name>
    <dbReference type="NCBI Taxonomy" id="456999"/>
    <lineage>
        <taxon>Eukaryota</taxon>
        <taxon>Fungi</taxon>
        <taxon>Dikarya</taxon>
        <taxon>Basidiomycota</taxon>
        <taxon>Agaricomycotina</taxon>
        <taxon>Agaricomycetes</taxon>
        <taxon>Cantharellales</taxon>
        <taxon>Ceratobasidiaceae</taxon>
        <taxon>Rhizoctonia</taxon>
    </lineage>
</organism>
<dbReference type="Pfam" id="PF00067">
    <property type="entry name" value="p450"/>
    <property type="match status" value="1"/>
</dbReference>
<reference evidence="8" key="1">
    <citation type="submission" date="2021-01" db="EMBL/GenBank/DDBJ databases">
        <authorList>
            <person name="Kaushik A."/>
        </authorList>
    </citation>
    <scope>NUCLEOTIDE SEQUENCE</scope>
    <source>
        <strain evidence="8">AG5</strain>
    </source>
</reference>
<evidence type="ECO:0008006" key="10">
    <source>
        <dbReference type="Google" id="ProtNLM"/>
    </source>
</evidence>
<gene>
    <name evidence="8" type="ORF">RDB_LOCUS108102</name>
</gene>
<evidence type="ECO:0000313" key="8">
    <source>
        <dbReference type="EMBL" id="CAE7172649.1"/>
    </source>
</evidence>
<evidence type="ECO:0000256" key="7">
    <source>
        <dbReference type="ARBA" id="ARBA00023033"/>
    </source>
</evidence>
<keyword evidence="4" id="KW-0479">Metal-binding</keyword>
<dbReference type="GO" id="GO:0016705">
    <property type="term" value="F:oxidoreductase activity, acting on paired donors, with incorporation or reduction of molecular oxygen"/>
    <property type="evidence" value="ECO:0007669"/>
    <property type="project" value="InterPro"/>
</dbReference>
<keyword evidence="7" id="KW-0503">Monooxygenase</keyword>
<dbReference type="Proteomes" id="UP000663827">
    <property type="component" value="Unassembled WGS sequence"/>
</dbReference>
<proteinExistence type="inferred from homology"/>
<sequence>MEDISVRSHAVPVSLALLSILYFWRQWSKARNPPSPTSFPIIGNLFSIPPDKEHLAFAKLGQQLNSDIVFLKIFGQKILVLNSAEAASDLLDKRSALYSDRDIPAMITDPTLMNWGMGVGTVKYNDIWRHYRRMMNSWLNMRVVAQYHSLQERHTRSLLPRLLNLTNQDQPFEHIKGEFFFATASLMFELAYGYKLQSPEDSFFKEATLAYHNLTAATMHTNFLVNLFPVMTYIPDWFPGTGWKRTAREWRIQQEKAKIEPYE</sequence>
<comment type="similarity">
    <text evidence="2">Belongs to the cytochrome P450 family.</text>
</comment>
<evidence type="ECO:0000313" key="9">
    <source>
        <dbReference type="Proteomes" id="UP000663827"/>
    </source>
</evidence>
<dbReference type="SUPFAM" id="SSF48264">
    <property type="entry name" value="Cytochrome P450"/>
    <property type="match status" value="1"/>
</dbReference>
<comment type="caution">
    <text evidence="8">The sequence shown here is derived from an EMBL/GenBank/DDBJ whole genome shotgun (WGS) entry which is preliminary data.</text>
</comment>
<evidence type="ECO:0000256" key="3">
    <source>
        <dbReference type="ARBA" id="ARBA00022617"/>
    </source>
</evidence>
<dbReference type="InterPro" id="IPR001128">
    <property type="entry name" value="Cyt_P450"/>
</dbReference>
<evidence type="ECO:0000256" key="5">
    <source>
        <dbReference type="ARBA" id="ARBA00023002"/>
    </source>
</evidence>
<dbReference type="InterPro" id="IPR036396">
    <property type="entry name" value="Cyt_P450_sf"/>
</dbReference>
<dbReference type="AlphaFoldDB" id="A0A8H3HWQ0"/>
<name>A0A8H3HWQ0_9AGAM</name>
<dbReference type="GO" id="GO:0005506">
    <property type="term" value="F:iron ion binding"/>
    <property type="evidence" value="ECO:0007669"/>
    <property type="project" value="InterPro"/>
</dbReference>
<protein>
    <recommendedName>
        <fullName evidence="10">O-methylsterigmatocystin oxidoreductase</fullName>
    </recommendedName>
</protein>
<dbReference type="GO" id="GO:0020037">
    <property type="term" value="F:heme binding"/>
    <property type="evidence" value="ECO:0007669"/>
    <property type="project" value="InterPro"/>
</dbReference>
<comment type="cofactor">
    <cofactor evidence="1">
        <name>heme</name>
        <dbReference type="ChEBI" id="CHEBI:30413"/>
    </cofactor>
</comment>
<dbReference type="GO" id="GO:0004497">
    <property type="term" value="F:monooxygenase activity"/>
    <property type="evidence" value="ECO:0007669"/>
    <property type="project" value="UniProtKB-KW"/>
</dbReference>
<keyword evidence="5" id="KW-0560">Oxidoreductase</keyword>
<dbReference type="EMBL" id="CAJNJQ010002333">
    <property type="protein sequence ID" value="CAE7172649.1"/>
    <property type="molecule type" value="Genomic_DNA"/>
</dbReference>
<keyword evidence="3" id="KW-0349">Heme</keyword>
<dbReference type="InterPro" id="IPR050364">
    <property type="entry name" value="Cytochrome_P450_fung"/>
</dbReference>